<feature type="region of interest" description="Disordered" evidence="2">
    <location>
        <begin position="1"/>
        <end position="20"/>
    </location>
</feature>
<gene>
    <name evidence="3" type="ORF">AB1Y20_001030</name>
</gene>
<sequence length="495" mass="55726">MGGGKRRASSNMHGNYDVDTDKMSPAMAAAYAAALKAAGDLPEDATDEQRAAASQAIADALSQEPGDALRATQNHSKKSMGVQDAWQRLCELSENEDPQIVFEYCMEQLDTHEQLAASRERRRDRIETMERKMKEYNANFVAVRDFADARRQAFDEQARKVEAKYYAASIVCRDKRRRYVHISSILDTAENILQAVTSRVQHKLLMDKMPAGPRASAYKLSKNLDDAKRQLSEYLADISKAEAATEASAANNVDPVPEGAPAQAKQSALKRTGTEPEVLDGEGIEESLKAASSPEEKHAYFRIKLNEKLCNLVEFVTRMLQDMMRWDDEQRQQRQPYFAPQLEGRMARAYNLRISKEQLSATFRDHRFTKAPTMADEMAYALAAESPYADEASMFDNLDQLLYEDEPRARGQEKKSGKGGRSLFDQASTAMIRARRRSLRERERANININFNVVQMWSSMQGPLSTQQSGMVQTPQQSLHHVGCPKITTVSRLAH</sequence>
<dbReference type="Proteomes" id="UP001515480">
    <property type="component" value="Unassembled WGS sequence"/>
</dbReference>
<feature type="coiled-coil region" evidence="1">
    <location>
        <begin position="217"/>
        <end position="244"/>
    </location>
</feature>
<evidence type="ECO:0000256" key="2">
    <source>
        <dbReference type="SAM" id="MobiDB-lite"/>
    </source>
</evidence>
<dbReference type="EMBL" id="JBGBPQ010000001">
    <property type="protein sequence ID" value="KAL1530109.1"/>
    <property type="molecule type" value="Genomic_DNA"/>
</dbReference>
<organism evidence="3 4">
    <name type="scientific">Prymnesium parvum</name>
    <name type="common">Toxic golden alga</name>
    <dbReference type="NCBI Taxonomy" id="97485"/>
    <lineage>
        <taxon>Eukaryota</taxon>
        <taxon>Haptista</taxon>
        <taxon>Haptophyta</taxon>
        <taxon>Prymnesiophyceae</taxon>
        <taxon>Prymnesiales</taxon>
        <taxon>Prymnesiaceae</taxon>
        <taxon>Prymnesium</taxon>
    </lineage>
</organism>
<accession>A0AB34KC60</accession>
<feature type="region of interest" description="Disordered" evidence="2">
    <location>
        <begin position="249"/>
        <end position="291"/>
    </location>
</feature>
<proteinExistence type="predicted"/>
<feature type="coiled-coil region" evidence="1">
    <location>
        <begin position="112"/>
        <end position="139"/>
    </location>
</feature>
<protein>
    <submittedName>
        <fullName evidence="3">Uncharacterized protein</fullName>
    </submittedName>
</protein>
<evidence type="ECO:0000313" key="4">
    <source>
        <dbReference type="Proteomes" id="UP001515480"/>
    </source>
</evidence>
<evidence type="ECO:0000313" key="3">
    <source>
        <dbReference type="EMBL" id="KAL1530109.1"/>
    </source>
</evidence>
<name>A0AB34KC60_PRYPA</name>
<keyword evidence="4" id="KW-1185">Reference proteome</keyword>
<feature type="region of interest" description="Disordered" evidence="2">
    <location>
        <begin position="408"/>
        <end position="427"/>
    </location>
</feature>
<evidence type="ECO:0000256" key="1">
    <source>
        <dbReference type="SAM" id="Coils"/>
    </source>
</evidence>
<keyword evidence="1" id="KW-0175">Coiled coil</keyword>
<dbReference type="AlphaFoldDB" id="A0AB34KC60"/>
<comment type="caution">
    <text evidence="3">The sequence shown here is derived from an EMBL/GenBank/DDBJ whole genome shotgun (WGS) entry which is preliminary data.</text>
</comment>
<reference evidence="3 4" key="1">
    <citation type="journal article" date="2024" name="Science">
        <title>Giant polyketide synthase enzymes in the biosynthesis of giant marine polyether toxins.</title>
        <authorList>
            <person name="Fallon T.R."/>
            <person name="Shende V.V."/>
            <person name="Wierzbicki I.H."/>
            <person name="Pendleton A.L."/>
            <person name="Watervoot N.F."/>
            <person name="Auber R.P."/>
            <person name="Gonzalez D.J."/>
            <person name="Wisecaver J.H."/>
            <person name="Moore B.S."/>
        </authorList>
    </citation>
    <scope>NUCLEOTIDE SEQUENCE [LARGE SCALE GENOMIC DNA]</scope>
    <source>
        <strain evidence="3 4">12B1</strain>
    </source>
</reference>